<dbReference type="Proteomes" id="UP001500235">
    <property type="component" value="Unassembled WGS sequence"/>
</dbReference>
<evidence type="ECO:0000313" key="2">
    <source>
        <dbReference type="EMBL" id="GAA4010947.1"/>
    </source>
</evidence>
<dbReference type="EMBL" id="BAABBQ010000001">
    <property type="protein sequence ID" value="GAA4010947.1"/>
    <property type="molecule type" value="Genomic_DNA"/>
</dbReference>
<name>A0ABP7SF17_9SPHN</name>
<reference evidence="3" key="1">
    <citation type="journal article" date="2019" name="Int. J. Syst. Evol. Microbiol.">
        <title>The Global Catalogue of Microorganisms (GCM) 10K type strain sequencing project: providing services to taxonomists for standard genome sequencing and annotation.</title>
        <authorList>
            <consortium name="The Broad Institute Genomics Platform"/>
            <consortium name="The Broad Institute Genome Sequencing Center for Infectious Disease"/>
            <person name="Wu L."/>
            <person name="Ma J."/>
        </authorList>
    </citation>
    <scope>NUCLEOTIDE SEQUENCE [LARGE SCALE GENOMIC DNA]</scope>
    <source>
        <strain evidence="3">JCM 17563</strain>
    </source>
</reference>
<organism evidence="2 3">
    <name type="scientific">Sphingomonas swuensis</name>
    <dbReference type="NCBI Taxonomy" id="977800"/>
    <lineage>
        <taxon>Bacteria</taxon>
        <taxon>Pseudomonadati</taxon>
        <taxon>Pseudomonadota</taxon>
        <taxon>Alphaproteobacteria</taxon>
        <taxon>Sphingomonadales</taxon>
        <taxon>Sphingomonadaceae</taxon>
        <taxon>Sphingomonas</taxon>
    </lineage>
</organism>
<evidence type="ECO:0000259" key="1">
    <source>
        <dbReference type="Pfam" id="PF07238"/>
    </source>
</evidence>
<protein>
    <recommendedName>
        <fullName evidence="1">PilZ domain-containing protein</fullName>
    </recommendedName>
</protein>
<sequence>MVAMDSCYWSERNPRQPVELVAEVVHADGRVSSAIVTNLSDEGCGVAGVFLIGERVTLILPDAGPIEGQVRWAFNGEGGVLFDREKPSPDAG</sequence>
<proteinExistence type="predicted"/>
<comment type="caution">
    <text evidence="2">The sequence shown here is derived from an EMBL/GenBank/DDBJ whole genome shotgun (WGS) entry which is preliminary data.</text>
</comment>
<gene>
    <name evidence="2" type="ORF">GCM10022280_05420</name>
</gene>
<evidence type="ECO:0000313" key="3">
    <source>
        <dbReference type="Proteomes" id="UP001500235"/>
    </source>
</evidence>
<keyword evidence="3" id="KW-1185">Reference proteome</keyword>
<accession>A0ABP7SF17</accession>
<feature type="domain" description="PilZ" evidence="1">
    <location>
        <begin position="12"/>
        <end position="80"/>
    </location>
</feature>
<dbReference type="InterPro" id="IPR009875">
    <property type="entry name" value="PilZ_domain"/>
</dbReference>
<dbReference type="Pfam" id="PF07238">
    <property type="entry name" value="PilZ"/>
    <property type="match status" value="1"/>
</dbReference>